<dbReference type="SUPFAM" id="SSF54631">
    <property type="entry name" value="CBS-domain pair"/>
    <property type="match status" value="1"/>
</dbReference>
<evidence type="ECO:0000256" key="1">
    <source>
        <dbReference type="ARBA" id="ARBA00023122"/>
    </source>
</evidence>
<dbReference type="SMART" id="SM00116">
    <property type="entry name" value="CBS"/>
    <property type="match status" value="2"/>
</dbReference>
<dbReference type="PANTHER" id="PTHR43080:SF2">
    <property type="entry name" value="CBS DOMAIN-CONTAINING PROTEIN"/>
    <property type="match status" value="1"/>
</dbReference>
<accession>A0A0D8IB89</accession>
<dbReference type="PANTHER" id="PTHR43080">
    <property type="entry name" value="CBS DOMAIN-CONTAINING PROTEIN CBSX3, MITOCHONDRIAL"/>
    <property type="match status" value="1"/>
</dbReference>
<proteinExistence type="predicted"/>
<dbReference type="PATRIC" id="fig|84022.5.peg.3529"/>
<dbReference type="Gene3D" id="3.10.580.10">
    <property type="entry name" value="CBS-domain"/>
    <property type="match status" value="1"/>
</dbReference>
<name>A0A0D8IB89_9CLOT</name>
<organism evidence="2 3">
    <name type="scientific">Clostridium aceticum</name>
    <dbReference type="NCBI Taxonomy" id="84022"/>
    <lineage>
        <taxon>Bacteria</taxon>
        <taxon>Bacillati</taxon>
        <taxon>Bacillota</taxon>
        <taxon>Clostridia</taxon>
        <taxon>Eubacteriales</taxon>
        <taxon>Clostridiaceae</taxon>
        <taxon>Clostridium</taxon>
    </lineage>
</organism>
<keyword evidence="3" id="KW-1185">Reference proteome</keyword>
<evidence type="ECO:0000313" key="3">
    <source>
        <dbReference type="Proteomes" id="UP000035704"/>
    </source>
</evidence>
<dbReference type="InterPro" id="IPR051257">
    <property type="entry name" value="Diverse_CBS-Domain"/>
</dbReference>
<dbReference type="RefSeq" id="WP_044824212.1">
    <property type="nucleotide sequence ID" value="NZ_CP009687.1"/>
</dbReference>
<sequence length="149" mass="16997">MLAKDIMTKEVITVKKEDTVEDVIKLLLEHNISGVPVVNEENNVVGMITEGDLIYRSKELHIPAYFTLLDSYIFLENPKTLEVQIKKMAGYLVKDVMTEKVIVVDQEETMEEIATIMVKKKINRVPVVKDHQLVGIVSRRDIIRAYAGQ</sequence>
<dbReference type="STRING" id="84022.CACET_c33380"/>
<dbReference type="KEGG" id="cace:CACET_c33380"/>
<dbReference type="InterPro" id="IPR000644">
    <property type="entry name" value="CBS_dom"/>
</dbReference>
<dbReference type="OrthoDB" id="1790451at2"/>
<dbReference type="CDD" id="cd04586">
    <property type="entry name" value="CBS_pair_BON_assoc"/>
    <property type="match status" value="1"/>
</dbReference>
<keyword evidence="1" id="KW-0129">CBS domain</keyword>
<dbReference type="InterPro" id="IPR046342">
    <property type="entry name" value="CBS_dom_sf"/>
</dbReference>
<dbReference type="Pfam" id="PF00571">
    <property type="entry name" value="CBS"/>
    <property type="match status" value="2"/>
</dbReference>
<dbReference type="Proteomes" id="UP000035704">
    <property type="component" value="Chromosome"/>
</dbReference>
<evidence type="ECO:0000313" key="2">
    <source>
        <dbReference type="EMBL" id="AKL96782.1"/>
    </source>
</evidence>
<reference evidence="2 3" key="1">
    <citation type="submission" date="2014-10" db="EMBL/GenBank/DDBJ databases">
        <title>Genome sequence of Clostridium aceticum DSM 1496.</title>
        <authorList>
            <person name="Poehlein A."/>
            <person name="Schiel-Bengelsdorf B."/>
            <person name="Gottschalk G."/>
            <person name="Duerre P."/>
            <person name="Daniel R."/>
        </authorList>
    </citation>
    <scope>NUCLEOTIDE SEQUENCE [LARGE SCALE GENOMIC DNA]</scope>
    <source>
        <strain evidence="2 3">DSM 1496</strain>
    </source>
</reference>
<gene>
    <name evidence="2" type="ORF">CACET_c33380</name>
</gene>
<dbReference type="PROSITE" id="PS51371">
    <property type="entry name" value="CBS"/>
    <property type="match status" value="2"/>
</dbReference>
<dbReference type="AlphaFoldDB" id="A0A0D8IB89"/>
<dbReference type="EMBL" id="CP009687">
    <property type="protein sequence ID" value="AKL96782.1"/>
    <property type="molecule type" value="Genomic_DNA"/>
</dbReference>
<protein>
    <submittedName>
        <fullName evidence="2">CBS domain-containing protein</fullName>
    </submittedName>
</protein>